<reference evidence="1" key="2">
    <citation type="journal article" date="2023" name="Int. J. Mol. Sci.">
        <title>De Novo Assembly and Annotation of 11 Diverse Shrub Willow (Salix) Genomes Reveals Novel Gene Organization in Sex-Linked Regions.</title>
        <authorList>
            <person name="Hyden B."/>
            <person name="Feng K."/>
            <person name="Yates T.B."/>
            <person name="Jawdy S."/>
            <person name="Cereghino C."/>
            <person name="Smart L.B."/>
            <person name="Muchero W."/>
        </authorList>
    </citation>
    <scope>NUCLEOTIDE SEQUENCE</scope>
    <source>
        <tissue evidence="1">Shoot tip</tissue>
    </source>
</reference>
<dbReference type="EMBL" id="JAPFFI010000023">
    <property type="protein sequence ID" value="KAJ6322570.1"/>
    <property type="molecule type" value="Genomic_DNA"/>
</dbReference>
<sequence length="54" mass="6224">MAISSSNLRTNFIFHCFSISYRVSPFQTCKSQTLSKVSCHLSTSYHFPKLNIKH</sequence>
<name>A0ABQ9A4U2_9ROSI</name>
<dbReference type="Proteomes" id="UP001141253">
    <property type="component" value="Chromosome 8"/>
</dbReference>
<proteinExistence type="predicted"/>
<protein>
    <submittedName>
        <fullName evidence="1">Uncharacterized protein</fullName>
    </submittedName>
</protein>
<keyword evidence="2" id="KW-1185">Reference proteome</keyword>
<evidence type="ECO:0000313" key="2">
    <source>
        <dbReference type="Proteomes" id="UP001141253"/>
    </source>
</evidence>
<accession>A0ABQ9A4U2</accession>
<reference evidence="1" key="1">
    <citation type="submission" date="2022-10" db="EMBL/GenBank/DDBJ databases">
        <authorList>
            <person name="Hyden B.L."/>
            <person name="Feng K."/>
            <person name="Yates T."/>
            <person name="Jawdy S."/>
            <person name="Smart L.B."/>
            <person name="Muchero W."/>
        </authorList>
    </citation>
    <scope>NUCLEOTIDE SEQUENCE</scope>
    <source>
        <tissue evidence="1">Shoot tip</tissue>
    </source>
</reference>
<comment type="caution">
    <text evidence="1">The sequence shown here is derived from an EMBL/GenBank/DDBJ whole genome shotgun (WGS) entry which is preliminary data.</text>
</comment>
<organism evidence="1 2">
    <name type="scientific">Salix suchowensis</name>
    <dbReference type="NCBI Taxonomy" id="1278906"/>
    <lineage>
        <taxon>Eukaryota</taxon>
        <taxon>Viridiplantae</taxon>
        <taxon>Streptophyta</taxon>
        <taxon>Embryophyta</taxon>
        <taxon>Tracheophyta</taxon>
        <taxon>Spermatophyta</taxon>
        <taxon>Magnoliopsida</taxon>
        <taxon>eudicotyledons</taxon>
        <taxon>Gunneridae</taxon>
        <taxon>Pentapetalae</taxon>
        <taxon>rosids</taxon>
        <taxon>fabids</taxon>
        <taxon>Malpighiales</taxon>
        <taxon>Salicaceae</taxon>
        <taxon>Saliceae</taxon>
        <taxon>Salix</taxon>
    </lineage>
</organism>
<gene>
    <name evidence="1" type="ORF">OIU77_012416</name>
</gene>
<evidence type="ECO:0000313" key="1">
    <source>
        <dbReference type="EMBL" id="KAJ6322570.1"/>
    </source>
</evidence>